<keyword evidence="4 11" id="KW-0067">ATP-binding</keyword>
<dbReference type="RefSeq" id="WP_157479644.1">
    <property type="nucleotide sequence ID" value="NZ_CP046566.1"/>
</dbReference>
<keyword evidence="2" id="KW-0963">Cytoplasm</keyword>
<dbReference type="KEGG" id="fls:GLV81_15270"/>
<organism evidence="12 13">
    <name type="scientific">Phnomibacter ginsenosidimutans</name>
    <dbReference type="NCBI Taxonomy" id="2676868"/>
    <lineage>
        <taxon>Bacteria</taxon>
        <taxon>Pseudomonadati</taxon>
        <taxon>Bacteroidota</taxon>
        <taxon>Chitinophagia</taxon>
        <taxon>Chitinophagales</taxon>
        <taxon>Chitinophagaceae</taxon>
        <taxon>Phnomibacter</taxon>
    </lineage>
</organism>
<dbReference type="GO" id="GO:0016887">
    <property type="term" value="F:ATP hydrolysis activity"/>
    <property type="evidence" value="ECO:0007669"/>
    <property type="project" value="InterPro"/>
</dbReference>
<evidence type="ECO:0000256" key="5">
    <source>
        <dbReference type="ARBA" id="ARBA00023016"/>
    </source>
</evidence>
<dbReference type="EMBL" id="CP046566">
    <property type="protein sequence ID" value="QGW29292.1"/>
    <property type="molecule type" value="Genomic_DNA"/>
</dbReference>
<dbReference type="PROSITE" id="PS00018">
    <property type="entry name" value="EF_HAND_1"/>
    <property type="match status" value="1"/>
</dbReference>
<reference evidence="12 13" key="1">
    <citation type="submission" date="2019-11" db="EMBL/GenBank/DDBJ databases">
        <authorList>
            <person name="Im W.T."/>
        </authorList>
    </citation>
    <scope>NUCLEOTIDE SEQUENCE [LARGE SCALE GENOMIC DNA]</scope>
    <source>
        <strain evidence="12 13">SB-02</strain>
    </source>
</reference>
<keyword evidence="6" id="KW-0143">Chaperone</keyword>
<keyword evidence="5" id="KW-0346">Stress response</keyword>
<feature type="binding site" evidence="11">
    <location>
        <position position="76"/>
    </location>
    <ligand>
        <name>ATP</name>
        <dbReference type="ChEBI" id="CHEBI:30616"/>
    </ligand>
</feature>
<dbReference type="SUPFAM" id="SSF54211">
    <property type="entry name" value="Ribosomal protein S5 domain 2-like"/>
    <property type="match status" value="1"/>
</dbReference>
<dbReference type="NCBIfam" id="NF003555">
    <property type="entry name" value="PRK05218.1"/>
    <property type="match status" value="1"/>
</dbReference>
<keyword evidence="3 11" id="KW-0547">Nucleotide-binding</keyword>
<evidence type="ECO:0000256" key="6">
    <source>
        <dbReference type="ARBA" id="ARBA00023186"/>
    </source>
</evidence>
<evidence type="ECO:0000256" key="2">
    <source>
        <dbReference type="ARBA" id="ARBA00022490"/>
    </source>
</evidence>
<evidence type="ECO:0000313" key="13">
    <source>
        <dbReference type="Proteomes" id="UP000426027"/>
    </source>
</evidence>
<feature type="binding site" evidence="11">
    <location>
        <position position="167"/>
    </location>
    <ligand>
        <name>ATP</name>
        <dbReference type="ChEBI" id="CHEBI:30616"/>
    </ligand>
</feature>
<dbReference type="InterPro" id="IPR001404">
    <property type="entry name" value="Hsp90_fam"/>
</dbReference>
<dbReference type="Proteomes" id="UP000426027">
    <property type="component" value="Chromosome"/>
</dbReference>
<dbReference type="CDD" id="cd16927">
    <property type="entry name" value="HATPase_Hsp90-like"/>
    <property type="match status" value="1"/>
</dbReference>
<dbReference type="AlphaFoldDB" id="A0A6I6GQS8"/>
<feature type="binding site" evidence="11">
    <location>
        <position position="81"/>
    </location>
    <ligand>
        <name>ATP</name>
        <dbReference type="ChEBI" id="CHEBI:30616"/>
    </ligand>
</feature>
<dbReference type="GO" id="GO:0051082">
    <property type="term" value="F:unfolded protein binding"/>
    <property type="evidence" value="ECO:0007669"/>
    <property type="project" value="InterPro"/>
</dbReference>
<dbReference type="Gene3D" id="3.40.50.11260">
    <property type="match status" value="1"/>
</dbReference>
<dbReference type="Gene3D" id="3.30.230.80">
    <property type="match status" value="1"/>
</dbReference>
<dbReference type="GO" id="GO:0005524">
    <property type="term" value="F:ATP binding"/>
    <property type="evidence" value="ECO:0007669"/>
    <property type="project" value="UniProtKB-KW"/>
</dbReference>
<evidence type="ECO:0000256" key="8">
    <source>
        <dbReference type="ARBA" id="ARBA00070675"/>
    </source>
</evidence>
<dbReference type="InterPro" id="IPR036890">
    <property type="entry name" value="HATPase_C_sf"/>
</dbReference>
<dbReference type="FunFam" id="3.30.230.80:FF:000008">
    <property type="entry name" value="Molecular chaperone HtpG"/>
    <property type="match status" value="1"/>
</dbReference>
<sequence>MATGNIRVSSENIFPIIKKFLYSDHEIFIRELVSNAVDATRKLKTLASVGEFSGELGEPRIEVVLDAKNKTISIIDQGIGMTGEEVDKYLNQVAFSSAEEFLAKYKGQAEASIIGHFGLGFYSSFMVAHKVEVFTKSWKDAPAVRWECDGSPEYQLEETSERTERGTEIRLHVDKDSEEFLDEYRLKGILEKFCKFLPVPIFFRDANAKKEDKAEVKDKAEGEVEEAEVVEEAKPINNTHPAWVRKPSELSKDDYENFYKELYGPFSETPLFWIHLNVDYPFNLTGVLYFPKIKKSYEIQKDKIQLYSNQVFVTDEVKDIVPEFLMLLHGVIDSPDIPLNVSRSYLQGDPNVKKINAHITKKVADKLDEIFRNDRADFESKWESLGLFVKYGMMTDDKFFDKAKNFLIMQDTNSGNFLTIEEYKKAVESLQVNKDKKTVVLYTSDEVQQDAFVKAAQGKGYYVVKLNDLIDPSWMGQMEAKLSDVQFVRVDSDIADNLIDKDEKNESVLTQEQSTSLIDWFKSKLTNPSAVVEVKGLSPDTAPVVATRPEWSRRMKDMAAISGGGGMMSFYANMPDEVNFTLNGNHPIHQQILQEGNEAKKEKLTQNLIDLALLSQGMLKGSDLTAFIHRSVELMDSKQAAPAEA</sequence>
<name>A0A6I6GQS8_9BACT</name>
<evidence type="ECO:0000256" key="7">
    <source>
        <dbReference type="ARBA" id="ARBA00067988"/>
    </source>
</evidence>
<gene>
    <name evidence="12" type="primary">htpG</name>
    <name evidence="12" type="ORF">GLV81_15270</name>
</gene>
<feature type="binding site" evidence="11">
    <location>
        <position position="343"/>
    </location>
    <ligand>
        <name>ATP</name>
        <dbReference type="ChEBI" id="CHEBI:30616"/>
    </ligand>
</feature>
<keyword evidence="13" id="KW-1185">Reference proteome</keyword>
<protein>
    <recommendedName>
        <fullName evidence="8">Chaperone protein HtpG</fullName>
    </recommendedName>
    <alternativeName>
        <fullName evidence="7">Chaperone protein htpG</fullName>
    </alternativeName>
    <alternativeName>
        <fullName evidence="9 10">Heat shock protein HtpG</fullName>
    </alternativeName>
</protein>
<dbReference type="PIRSF" id="PIRSF002583">
    <property type="entry name" value="Hsp90"/>
    <property type="match status" value="1"/>
</dbReference>
<evidence type="ECO:0000256" key="9">
    <source>
        <dbReference type="ARBA" id="ARBA00079544"/>
    </source>
</evidence>
<accession>A0A6I6GQS8</accession>
<evidence type="ECO:0000256" key="10">
    <source>
        <dbReference type="ARBA" id="ARBA00080411"/>
    </source>
</evidence>
<dbReference type="SUPFAM" id="SSF55874">
    <property type="entry name" value="ATPase domain of HSP90 chaperone/DNA topoisomerase II/histidine kinase"/>
    <property type="match status" value="1"/>
</dbReference>
<comment type="similarity">
    <text evidence="1">Belongs to the heat shock protein 90 family.</text>
</comment>
<evidence type="ECO:0000313" key="12">
    <source>
        <dbReference type="EMBL" id="QGW29292.1"/>
    </source>
</evidence>
<dbReference type="PANTHER" id="PTHR11528">
    <property type="entry name" value="HEAT SHOCK PROTEIN 90 FAMILY MEMBER"/>
    <property type="match status" value="1"/>
</dbReference>
<dbReference type="Pfam" id="PF13589">
    <property type="entry name" value="HATPase_c_3"/>
    <property type="match status" value="1"/>
</dbReference>
<dbReference type="InterPro" id="IPR020575">
    <property type="entry name" value="Hsp90_N"/>
</dbReference>
<dbReference type="SUPFAM" id="SSF110942">
    <property type="entry name" value="HSP90 C-terminal domain"/>
    <property type="match status" value="1"/>
</dbReference>
<feature type="binding site" evidence="11">
    <location>
        <position position="31"/>
    </location>
    <ligand>
        <name>ATP</name>
        <dbReference type="ChEBI" id="CHEBI:30616"/>
    </ligand>
</feature>
<evidence type="ECO:0000256" key="11">
    <source>
        <dbReference type="PIRSR" id="PIRSR002583-1"/>
    </source>
</evidence>
<evidence type="ECO:0000256" key="1">
    <source>
        <dbReference type="ARBA" id="ARBA00008239"/>
    </source>
</evidence>
<evidence type="ECO:0000256" key="3">
    <source>
        <dbReference type="ARBA" id="ARBA00022741"/>
    </source>
</evidence>
<evidence type="ECO:0000256" key="4">
    <source>
        <dbReference type="ARBA" id="ARBA00022840"/>
    </source>
</evidence>
<feature type="binding site" evidence="11">
    <location>
        <position position="35"/>
    </location>
    <ligand>
        <name>ATP</name>
        <dbReference type="ChEBI" id="CHEBI:30616"/>
    </ligand>
</feature>
<dbReference type="Pfam" id="PF00183">
    <property type="entry name" value="HSP90"/>
    <property type="match status" value="1"/>
</dbReference>
<dbReference type="Gene3D" id="3.30.565.10">
    <property type="entry name" value="Histidine kinase-like ATPase, C-terminal domain"/>
    <property type="match status" value="1"/>
</dbReference>
<proteinExistence type="inferred from homology"/>
<dbReference type="InterPro" id="IPR037196">
    <property type="entry name" value="HSP90_C"/>
</dbReference>
<dbReference type="FunFam" id="3.30.565.10:FF:000076">
    <property type="entry name" value="Molecular chaperone HtpG"/>
    <property type="match status" value="1"/>
</dbReference>
<dbReference type="PRINTS" id="PR00775">
    <property type="entry name" value="HEATSHOCK90"/>
</dbReference>
<dbReference type="GO" id="GO:0140662">
    <property type="term" value="F:ATP-dependent protein folding chaperone"/>
    <property type="evidence" value="ECO:0007669"/>
    <property type="project" value="InterPro"/>
</dbReference>
<dbReference type="InterPro" id="IPR018247">
    <property type="entry name" value="EF_Hand_1_Ca_BS"/>
</dbReference>
<dbReference type="Gene3D" id="1.20.120.790">
    <property type="entry name" value="Heat shock protein 90, C-terminal domain"/>
    <property type="match status" value="1"/>
</dbReference>
<dbReference type="InterPro" id="IPR020568">
    <property type="entry name" value="Ribosomal_Su5_D2-typ_SF"/>
</dbReference>